<dbReference type="InterPro" id="IPR027244">
    <property type="entry name" value="IML1"/>
</dbReference>
<feature type="region of interest" description="Disordered" evidence="7">
    <location>
        <begin position="479"/>
        <end position="552"/>
    </location>
</feature>
<comment type="subcellular location">
    <subcellularLocation>
        <location evidence="1">Vacuole membrane</location>
        <topology evidence="1">Peripheral membrane protein</topology>
    </subcellularLocation>
</comment>
<sequence>MLPSYLRGSQYTTPNKANPALRPSYNLWVHDDRFSPQDLVINPECFPACRTGDLLKITQPQNIPTLASSTSLAAIPTENAGTDGGQKLATRAKQSPPRTSKPLQGVNEPQAAASMERTRTLILQVTSLDREINLKQPQLQISIAQHIAALFELHPRKDVLVRKIEKETIAADYVELLFRDQYVGRSDMWRMRTLLTGACVYEGKKVLSLGIRAQIKDIVVAGKRASCGYITDNTKMIFRSETAKYFIFIQMSREMWEFDEDGELYFEKCVHGFLPQLFTKWKDAGANHVVSIVLFARIYYQTDENDPPETEASALFAEKNAPSSERSVPVLIDSSGRPYRDFYKVVVDWETRSDWGQVLVPLKREFISFQRDVLQQPSADGSTILAGANSPASEGNMLEAINLALNPFDRHYIDRDLSRTGLSIVVITPGPGVFEADKKLLRLTAQRMVDNGIGLDLVCLSKPPLCTVPLFQYTSKDWAGQTPGWGGTPSGASTDADTAASGERRWGVPVAATNGAAGKMADRPSERTINLGPPPILGIGGTSGNSAASAQGSERLENWDPLYYDDSAIDNPEKTFYTVPHWVMCSFWAREDDNDRLGFTLRCKMYEVQMMGVMEQIGSTIVIPYLDQQEAAKDLDLPRSSHKKRDARYAGERAIPGVVRFEIGADDDEDSPAGSIISDSHVDCERYDEQVFVPAGRQRAGAGNVKTRSNSAVNMGSVEVDGSPLVKSNNARAAPRVDSHTQMTVGGGGSRGMLGVGNVSVSPEGVATGNSSGTQINRMGIFRTAAGDTVRSIESDGQSNRGGYYHPWEDFGDTLTADERAALLRVRARVEQARTGGSSATNWNQVKSVTSTTSLATMFSHAPRGTLNEGPGLAREGVPAVEKWGQRTGWPSQQQQAGLRTAGVGPMGSRKGSMVLNEGGAVQAPRATQVPGMHVSAADDSHEPGTEASRKVNTFSDEIDDGTATSPSTNLAPIKIRSSTSHLGVRSTYRDGLSTSGSFKGGHSPLANYEYLRQQYSKLSPGKSGAAGPPVGLRPPQQSAMRANLINPCNPSRNIVRATSQLLRWQHVFPQVIVPARNDIVIHWKSLSTPACLPLTTDFFPTHEDLSAFYQEYTYTVSPADDATPYQSRGDKNAEAVNGRLKVEALLIELIGQRLSQGFQLIGSGLGGAVSSSDRSENASQSVVGSMSPQIGGRSGEAAKRGMSSTNSGGGLQAQGSQHSLQMLNSQSSHEMMAQFVASTPFYLSLGDHVHKLSYDASGQNVEVKRYVRKVTYSTLPIHYACGIWRKNDGFYRPKQLAFAYPPVTLYNWNYLDHLISGYQEELTENLRFWRTRFLLIPLENVSHTNPFLNPQNEDLDEEEARVVGFEKFIEVFERARWKLPWEEDEAELSSGGGPQGPSGGRKKKKGKFGKRLQIQLTTLNTSRFIRDEVLRRGLVRTDVPSLSTQAQNNPQPLTRRGSATSTPNLQTTTNATNGGPAAALTRSSSFTVIAQAMQAPPPAGIGFGDRRWHFRLYESVFIGSECVEWMVRTFGDIDSREEAVVFGNFLLNEGLFEHATRKHKFLDGHYFYRIRGEYKIPPSAGKDKDREKGGPLWFGNRNRTSGSALDLSNDGGSGHPAQTLDGEQTPMPPSGTPSASSPTTTPPSLPARVDPFPLTRRMVIDLDPQRRSPRRETALLHYDTVHNPRHCYHFQLHWLVCSPRWIEDLVAGWTRVAEKCGFKMVEASTTQADSLSDDNPFLSMAHIVPCIPPPQEKDAPFPATLYLTEIMRRFNFVLDVESDTAFPPNSISWSYDRGSGYKRTQYVHRSGVAFVQVATAREGGGFWWVANRLHLTGAGSTSAQTTSKDHRGSGGGGGNGGNASGGGEKNTDPDTLMRAFVDFCSDEAELSAFYSKARETITGIYGAANAGAGAVRSSLDKTEKTSGTGVQTQTADATAATDAVSVAEPSIEQVSGALEAATVDLPAAHLIDADLPTVRVGEGGLPTGIDRLPAASFTAIGEDTAAPSDGQDARPLWGRSRSIMDPAFFTPPAKSKSTASGSKMASAMLAKREDP</sequence>
<feature type="region of interest" description="Disordered" evidence="7">
    <location>
        <begin position="1"/>
        <end position="21"/>
    </location>
</feature>
<dbReference type="CDD" id="cd04449">
    <property type="entry name" value="DEP_DEPDC5-like"/>
    <property type="match status" value="1"/>
</dbReference>
<evidence type="ECO:0000259" key="8">
    <source>
        <dbReference type="PROSITE" id="PS50186"/>
    </source>
</evidence>
<dbReference type="PROSITE" id="PS50186">
    <property type="entry name" value="DEP"/>
    <property type="match status" value="1"/>
</dbReference>
<evidence type="ECO:0000256" key="1">
    <source>
        <dbReference type="ARBA" id="ARBA00004148"/>
    </source>
</evidence>
<feature type="domain" description="DEP" evidence="8">
    <location>
        <begin position="1498"/>
        <end position="1573"/>
    </location>
</feature>
<evidence type="ECO:0000313" key="10">
    <source>
        <dbReference type="Proteomes" id="UP001212152"/>
    </source>
</evidence>
<dbReference type="GO" id="GO:0005774">
    <property type="term" value="C:vacuolar membrane"/>
    <property type="evidence" value="ECO:0007669"/>
    <property type="project" value="UniProtKB-SubCell"/>
</dbReference>
<dbReference type="Proteomes" id="UP001212152">
    <property type="component" value="Unassembled WGS sequence"/>
</dbReference>
<dbReference type="InterPro" id="IPR057068">
    <property type="entry name" value="IML1_N_fung"/>
</dbReference>
<dbReference type="Gene3D" id="1.10.10.10">
    <property type="entry name" value="Winged helix-like DNA-binding domain superfamily/Winged helix DNA-binding domain"/>
    <property type="match status" value="1"/>
</dbReference>
<dbReference type="SMART" id="SM00049">
    <property type="entry name" value="DEP"/>
    <property type="match status" value="1"/>
</dbReference>
<feature type="compositionally biased region" description="Gly residues" evidence="7">
    <location>
        <begin position="1391"/>
        <end position="1400"/>
    </location>
</feature>
<feature type="compositionally biased region" description="Low complexity" evidence="7">
    <location>
        <begin position="1468"/>
        <end position="1479"/>
    </location>
</feature>
<name>A0AAD5XQI8_9FUNG</name>
<protein>
    <recommendedName>
        <fullName evidence="3">Vacuolar membrane-associated protein IML1</fullName>
    </recommendedName>
    <alternativeName>
        <fullName evidence="4">Vacuolar membrane-associated protein iml1</fullName>
    </alternativeName>
</protein>
<comment type="similarity">
    <text evidence="2">Belongs to the IML1 family.</text>
</comment>
<feature type="compositionally biased region" description="Low complexity" evidence="7">
    <location>
        <begin position="490"/>
        <end position="501"/>
    </location>
</feature>
<dbReference type="InterPro" id="IPR036388">
    <property type="entry name" value="WH-like_DNA-bd_sf"/>
</dbReference>
<dbReference type="InterPro" id="IPR036390">
    <property type="entry name" value="WH_DNA-bd_sf"/>
</dbReference>
<feature type="compositionally biased region" description="Polar residues" evidence="7">
    <location>
        <begin position="1441"/>
        <end position="1467"/>
    </location>
</feature>
<feature type="region of interest" description="Disordered" evidence="7">
    <location>
        <begin position="886"/>
        <end position="907"/>
    </location>
</feature>
<dbReference type="GO" id="GO:0005096">
    <property type="term" value="F:GTPase activator activity"/>
    <property type="evidence" value="ECO:0007669"/>
    <property type="project" value="InterPro"/>
</dbReference>
<dbReference type="Pfam" id="PF24438">
    <property type="entry name" value="IML1_N_fung"/>
    <property type="match status" value="1"/>
</dbReference>
<evidence type="ECO:0000256" key="5">
    <source>
        <dbReference type="ARBA" id="ARBA00022554"/>
    </source>
</evidence>
<evidence type="ECO:0000256" key="7">
    <source>
        <dbReference type="SAM" id="MobiDB-lite"/>
    </source>
</evidence>
<evidence type="ECO:0000256" key="2">
    <source>
        <dbReference type="ARBA" id="ARBA00005643"/>
    </source>
</evidence>
<reference evidence="9" key="1">
    <citation type="submission" date="2020-05" db="EMBL/GenBank/DDBJ databases">
        <title>Phylogenomic resolution of chytrid fungi.</title>
        <authorList>
            <person name="Stajich J.E."/>
            <person name="Amses K."/>
            <person name="Simmons R."/>
            <person name="Seto K."/>
            <person name="Myers J."/>
            <person name="Bonds A."/>
            <person name="Quandt C.A."/>
            <person name="Barry K."/>
            <person name="Liu P."/>
            <person name="Grigoriev I."/>
            <person name="Longcore J.E."/>
            <person name="James T.Y."/>
        </authorList>
    </citation>
    <scope>NUCLEOTIDE SEQUENCE</scope>
    <source>
        <strain evidence="9">JEL0379</strain>
    </source>
</reference>
<feature type="region of interest" description="Disordered" evidence="7">
    <location>
        <begin position="1579"/>
        <end position="1651"/>
    </location>
</feature>
<dbReference type="InterPro" id="IPR045838">
    <property type="entry name" value="DEPDC5_CTD"/>
</dbReference>
<dbReference type="Pfam" id="PF00610">
    <property type="entry name" value="DEP"/>
    <property type="match status" value="1"/>
</dbReference>
<dbReference type="GO" id="GO:0010508">
    <property type="term" value="P:positive regulation of autophagy"/>
    <property type="evidence" value="ECO:0007669"/>
    <property type="project" value="TreeGrafter"/>
</dbReference>
<dbReference type="SUPFAM" id="SSF46785">
    <property type="entry name" value="Winged helix' DNA-binding domain"/>
    <property type="match status" value="1"/>
</dbReference>
<feature type="region of interest" description="Disordered" evidence="7">
    <location>
        <begin position="1170"/>
        <end position="1224"/>
    </location>
</feature>
<proteinExistence type="inferred from homology"/>
<comment type="caution">
    <text evidence="9">The sequence shown here is derived from an EMBL/GenBank/DDBJ whole genome shotgun (WGS) entry which is preliminary data.</text>
</comment>
<feature type="region of interest" description="Disordered" evidence="7">
    <location>
        <begin position="1836"/>
        <end position="1869"/>
    </location>
</feature>
<dbReference type="Pfam" id="PF12257">
    <property type="entry name" value="IML1"/>
    <property type="match status" value="1"/>
</dbReference>
<feature type="region of interest" description="Disordered" evidence="7">
    <location>
        <begin position="75"/>
        <end position="113"/>
    </location>
</feature>
<dbReference type="GO" id="GO:0035556">
    <property type="term" value="P:intracellular signal transduction"/>
    <property type="evidence" value="ECO:0007669"/>
    <property type="project" value="InterPro"/>
</dbReference>
<dbReference type="InterPro" id="IPR000591">
    <property type="entry name" value="DEP_dom"/>
</dbReference>
<feature type="region of interest" description="Disordered" evidence="7">
    <location>
        <begin position="1441"/>
        <end position="1479"/>
    </location>
</feature>
<gene>
    <name evidence="9" type="primary">IML1</name>
    <name evidence="9" type="ORF">HDU87_005876</name>
</gene>
<dbReference type="PANTHER" id="PTHR13179">
    <property type="entry name" value="DEP DOMAIN CONTAINING PROTEIN 5"/>
    <property type="match status" value="1"/>
</dbReference>
<accession>A0AAD5XQI8</accession>
<dbReference type="EMBL" id="JADGJQ010000005">
    <property type="protein sequence ID" value="KAJ3183760.1"/>
    <property type="molecule type" value="Genomic_DNA"/>
</dbReference>
<evidence type="ECO:0000256" key="4">
    <source>
        <dbReference type="ARBA" id="ARBA00021881"/>
    </source>
</evidence>
<dbReference type="PANTHER" id="PTHR13179:SF8">
    <property type="entry name" value="GATOR COMPLEX PROTEIN DEPDC5"/>
    <property type="match status" value="1"/>
</dbReference>
<feature type="compositionally biased region" description="Polar residues" evidence="7">
    <location>
        <begin position="1170"/>
        <end position="1189"/>
    </location>
</feature>
<feature type="compositionally biased region" description="Polar residues" evidence="7">
    <location>
        <begin position="92"/>
        <end position="102"/>
    </location>
</feature>
<evidence type="ECO:0000256" key="3">
    <source>
        <dbReference type="ARBA" id="ARBA00018529"/>
    </source>
</evidence>
<dbReference type="GO" id="GO:1904262">
    <property type="term" value="P:negative regulation of TORC1 signaling"/>
    <property type="evidence" value="ECO:0007669"/>
    <property type="project" value="TreeGrafter"/>
</dbReference>
<evidence type="ECO:0000256" key="6">
    <source>
        <dbReference type="ARBA" id="ARBA00023136"/>
    </source>
</evidence>
<organism evidence="9 10">
    <name type="scientific">Geranomyces variabilis</name>
    <dbReference type="NCBI Taxonomy" id="109894"/>
    <lineage>
        <taxon>Eukaryota</taxon>
        <taxon>Fungi</taxon>
        <taxon>Fungi incertae sedis</taxon>
        <taxon>Chytridiomycota</taxon>
        <taxon>Chytridiomycota incertae sedis</taxon>
        <taxon>Chytridiomycetes</taxon>
        <taxon>Spizellomycetales</taxon>
        <taxon>Powellomycetaceae</taxon>
        <taxon>Geranomyces</taxon>
    </lineage>
</organism>
<feature type="region of interest" description="Disordered" evidence="7">
    <location>
        <begin position="2021"/>
        <end position="2052"/>
    </location>
</feature>
<feature type="region of interest" description="Disordered" evidence="7">
    <location>
        <begin position="1384"/>
        <end position="1409"/>
    </location>
</feature>
<keyword evidence="6" id="KW-0472">Membrane</keyword>
<feature type="compositionally biased region" description="Gly residues" evidence="7">
    <location>
        <begin position="1850"/>
        <end position="1865"/>
    </location>
</feature>
<feature type="compositionally biased region" description="Polar residues" evidence="7">
    <location>
        <begin position="7"/>
        <end position="16"/>
    </location>
</feature>
<evidence type="ECO:0000313" key="9">
    <source>
        <dbReference type="EMBL" id="KAJ3183760.1"/>
    </source>
</evidence>
<dbReference type="Pfam" id="PF19418">
    <property type="entry name" value="DEPDC5_CTD"/>
    <property type="match status" value="1"/>
</dbReference>
<keyword evidence="5" id="KW-0926">Vacuole</keyword>
<feature type="compositionally biased region" description="Polar residues" evidence="7">
    <location>
        <begin position="889"/>
        <end position="898"/>
    </location>
</feature>
<feature type="compositionally biased region" description="Polar residues" evidence="7">
    <location>
        <begin position="1214"/>
        <end position="1224"/>
    </location>
</feature>
<keyword evidence="10" id="KW-1185">Reference proteome</keyword>
<dbReference type="GO" id="GO:1990130">
    <property type="term" value="C:GATOR1 complex"/>
    <property type="evidence" value="ECO:0007669"/>
    <property type="project" value="TreeGrafter"/>
</dbReference>
<dbReference type="InterPro" id="IPR048255">
    <property type="entry name" value="IML1_N"/>
</dbReference>